<evidence type="ECO:0000313" key="2">
    <source>
        <dbReference type="Proteomes" id="UP000755551"/>
    </source>
</evidence>
<gene>
    <name evidence="1" type="ORF">KTN04_01140</name>
</gene>
<organism evidence="1 2">
    <name type="scientific">Marinobacterium weihaiense</name>
    <dbReference type="NCBI Taxonomy" id="2851016"/>
    <lineage>
        <taxon>Bacteria</taxon>
        <taxon>Pseudomonadati</taxon>
        <taxon>Pseudomonadota</taxon>
        <taxon>Gammaproteobacteria</taxon>
        <taxon>Oceanospirillales</taxon>
        <taxon>Oceanospirillaceae</taxon>
        <taxon>Marinobacterium</taxon>
    </lineage>
</organism>
<reference evidence="1 2" key="1">
    <citation type="submission" date="2021-06" db="EMBL/GenBank/DDBJ databases">
        <title>Bacterium isolated from marine sediment.</title>
        <authorList>
            <person name="Zhu K.-L."/>
            <person name="Du Z.-J."/>
            <person name="Liang Q.-Y."/>
        </authorList>
    </citation>
    <scope>NUCLEOTIDE SEQUENCE [LARGE SCALE GENOMIC DNA]</scope>
    <source>
        <strain evidence="1 2">A346</strain>
    </source>
</reference>
<dbReference type="EMBL" id="JAHQZT010000001">
    <property type="protein sequence ID" value="MBV0931946.1"/>
    <property type="molecule type" value="Genomic_DNA"/>
</dbReference>
<dbReference type="Pfam" id="PF03846">
    <property type="entry name" value="SulA"/>
    <property type="match status" value="1"/>
</dbReference>
<accession>A0ABS6M7S9</accession>
<keyword evidence="2" id="KW-1185">Reference proteome</keyword>
<name>A0ABS6M7S9_9GAMM</name>
<evidence type="ECO:0008006" key="3">
    <source>
        <dbReference type="Google" id="ProtNLM"/>
    </source>
</evidence>
<protein>
    <recommendedName>
        <fullName evidence="3">Cell division inhibitor SulA</fullName>
    </recommendedName>
</protein>
<dbReference type="InterPro" id="IPR004596">
    <property type="entry name" value="Cell_div_suppressor_SulA"/>
</dbReference>
<sequence length="135" mass="15145">MPAIDCIAVHDQELTPTDNSRITEILLHNRRLSLHPLLLPMITELSRHDRWLTLINPPTNLNRDMLAQAGALTGHIRSLCSRHNRYEALHLCRRALEAGTSHTVITWCDASRITPLPQLDAAACQGNAQAILVRH</sequence>
<proteinExistence type="predicted"/>
<comment type="caution">
    <text evidence="1">The sequence shown here is derived from an EMBL/GenBank/DDBJ whole genome shotgun (WGS) entry which is preliminary data.</text>
</comment>
<dbReference type="RefSeq" id="WP_217333364.1">
    <property type="nucleotide sequence ID" value="NZ_JAHQZT010000001.1"/>
</dbReference>
<evidence type="ECO:0000313" key="1">
    <source>
        <dbReference type="EMBL" id="MBV0931946.1"/>
    </source>
</evidence>
<dbReference type="Proteomes" id="UP000755551">
    <property type="component" value="Unassembled WGS sequence"/>
</dbReference>